<dbReference type="KEGG" id="nhu:H0264_19025"/>
<organism evidence="3 4">
    <name type="scientific">Nocardia huaxiensis</name>
    <dbReference type="NCBI Taxonomy" id="2755382"/>
    <lineage>
        <taxon>Bacteria</taxon>
        <taxon>Bacillati</taxon>
        <taxon>Actinomycetota</taxon>
        <taxon>Actinomycetes</taxon>
        <taxon>Mycobacteriales</taxon>
        <taxon>Nocardiaceae</taxon>
        <taxon>Nocardia</taxon>
    </lineage>
</organism>
<keyword evidence="1" id="KW-0732">Signal</keyword>
<dbReference type="InterPro" id="IPR003399">
    <property type="entry name" value="Mce/MlaD"/>
</dbReference>
<dbReference type="InterPro" id="IPR052336">
    <property type="entry name" value="MlaD_Phospholipid_Transporter"/>
</dbReference>
<sequence length="351" mass="36463">MRFTGRAGRVLVVAFAAALPAACGFNPASVPVPGATVSGPTYDIHVEFTNALNLPAQAKVVANGAKVGSLKSVRVVDPSSSGAGRIDAVLEISESVRLPVTTTAQLRQNTLLGDVFIGLTTPAGDFGSTIPPGGVIPLAQTKPALQVEDLLAGLSTFVGGGAPQRIQEIINQANGVLPAQPSETARIVNQLGADVEDLAANLEIVDRFLAAFQTDMQAVLANPSELATLLSEQGARDIPADVQSLVYTLGIVGSLGKIGRSIEWASPLLWATDGAAKAFVPLLFAANPLDLDAPSNLNRLVALLRDKIIPFAERGMKFNVTAVTVGAATPVSREEQVDAIVRALRMIGVVR</sequence>
<evidence type="ECO:0000313" key="3">
    <source>
        <dbReference type="EMBL" id="QLY27575.1"/>
    </source>
</evidence>
<feature type="chain" id="PRO_5028453737" evidence="1">
    <location>
        <begin position="29"/>
        <end position="351"/>
    </location>
</feature>
<dbReference type="Proteomes" id="UP000515512">
    <property type="component" value="Chromosome"/>
</dbReference>
<dbReference type="EMBL" id="CP059399">
    <property type="protein sequence ID" value="QLY27575.1"/>
    <property type="molecule type" value="Genomic_DNA"/>
</dbReference>
<evidence type="ECO:0000259" key="2">
    <source>
        <dbReference type="Pfam" id="PF02470"/>
    </source>
</evidence>
<name>A0A7D6VAJ7_9NOCA</name>
<dbReference type="AlphaFoldDB" id="A0A7D6VAJ7"/>
<feature type="signal peptide" evidence="1">
    <location>
        <begin position="1"/>
        <end position="28"/>
    </location>
</feature>
<evidence type="ECO:0000256" key="1">
    <source>
        <dbReference type="SAM" id="SignalP"/>
    </source>
</evidence>
<dbReference type="RefSeq" id="WP_181578783.1">
    <property type="nucleotide sequence ID" value="NZ_CP059399.1"/>
</dbReference>
<dbReference type="PANTHER" id="PTHR33371">
    <property type="entry name" value="INTERMEMBRANE PHOSPHOLIPID TRANSPORT SYSTEM BINDING PROTEIN MLAD-RELATED"/>
    <property type="match status" value="1"/>
</dbReference>
<feature type="domain" description="Mce/MlaD" evidence="2">
    <location>
        <begin position="40"/>
        <end position="121"/>
    </location>
</feature>
<accession>A0A7D6VAJ7</accession>
<dbReference type="Pfam" id="PF02470">
    <property type="entry name" value="MlaD"/>
    <property type="match status" value="1"/>
</dbReference>
<keyword evidence="4" id="KW-1185">Reference proteome</keyword>
<dbReference type="PANTHER" id="PTHR33371:SF4">
    <property type="entry name" value="INTERMEMBRANE PHOSPHOLIPID TRANSPORT SYSTEM BINDING PROTEIN MLAD"/>
    <property type="match status" value="1"/>
</dbReference>
<gene>
    <name evidence="3" type="ORF">H0264_19025</name>
</gene>
<proteinExistence type="predicted"/>
<protein>
    <submittedName>
        <fullName evidence="3">MCE family protein</fullName>
    </submittedName>
</protein>
<evidence type="ECO:0000313" key="4">
    <source>
        <dbReference type="Proteomes" id="UP000515512"/>
    </source>
</evidence>
<reference evidence="3 4" key="1">
    <citation type="submission" date="2020-07" db="EMBL/GenBank/DDBJ databases">
        <authorList>
            <person name="Zhuang K."/>
            <person name="Ran Y."/>
        </authorList>
    </citation>
    <scope>NUCLEOTIDE SEQUENCE [LARGE SCALE GENOMIC DNA]</scope>
    <source>
        <strain evidence="3 4">WCH-YHL-001</strain>
    </source>
</reference>